<evidence type="ECO:0000256" key="2">
    <source>
        <dbReference type="ARBA" id="ARBA00022771"/>
    </source>
</evidence>
<dbReference type="InterPro" id="IPR018551">
    <property type="entry name" value="DUF2007"/>
</dbReference>
<dbReference type="Pfam" id="PF24463">
    <property type="entry name" value="DUF7577"/>
    <property type="match status" value="1"/>
</dbReference>
<protein>
    <submittedName>
        <fullName evidence="5">Putative signal transducing protein</fullName>
    </submittedName>
</protein>
<feature type="domain" description="RanBP2-type" evidence="4">
    <location>
        <begin position="71"/>
        <end position="101"/>
    </location>
</feature>
<keyword evidence="6" id="KW-1185">Reference proteome</keyword>
<dbReference type="AlphaFoldDB" id="A0A4R1HEE8"/>
<reference evidence="5 6" key="1">
    <citation type="submission" date="2019-03" db="EMBL/GenBank/DDBJ databases">
        <title>Genomic Encyclopedia of Type Strains, Phase IV (KMG-IV): sequencing the most valuable type-strain genomes for metagenomic binning, comparative biology and taxonomic classification.</title>
        <authorList>
            <person name="Goeker M."/>
        </authorList>
    </citation>
    <scope>NUCLEOTIDE SEQUENCE [LARGE SCALE GENOMIC DNA]</scope>
    <source>
        <strain evidence="5 6">DSM 19610</strain>
    </source>
</reference>
<dbReference type="OrthoDB" id="9814654at2"/>
<organism evidence="5 6">
    <name type="scientific">Thiogranum longum</name>
    <dbReference type="NCBI Taxonomy" id="1537524"/>
    <lineage>
        <taxon>Bacteria</taxon>
        <taxon>Pseudomonadati</taxon>
        <taxon>Pseudomonadota</taxon>
        <taxon>Gammaproteobacteria</taxon>
        <taxon>Chromatiales</taxon>
        <taxon>Ectothiorhodospiraceae</taxon>
        <taxon>Thiogranum</taxon>
    </lineage>
</organism>
<dbReference type="GO" id="GO:0008270">
    <property type="term" value="F:zinc ion binding"/>
    <property type="evidence" value="ECO:0007669"/>
    <property type="project" value="UniProtKB-KW"/>
</dbReference>
<keyword evidence="2" id="KW-0863">Zinc-finger</keyword>
<dbReference type="InterPro" id="IPR055999">
    <property type="entry name" value="DUF7577"/>
</dbReference>
<dbReference type="InterPro" id="IPR036443">
    <property type="entry name" value="Znf_RanBP2_sf"/>
</dbReference>
<evidence type="ECO:0000313" key="5">
    <source>
        <dbReference type="EMBL" id="TCK18550.1"/>
    </source>
</evidence>
<dbReference type="SUPFAM" id="SSF90209">
    <property type="entry name" value="Ran binding protein zinc finger-like"/>
    <property type="match status" value="1"/>
</dbReference>
<keyword evidence="3" id="KW-0862">Zinc</keyword>
<dbReference type="RefSeq" id="WP_132972461.1">
    <property type="nucleotide sequence ID" value="NZ_SMFX01000001.1"/>
</dbReference>
<proteinExistence type="predicted"/>
<accession>A0A4R1HEE8</accession>
<dbReference type="Pfam" id="PF09413">
    <property type="entry name" value="DUF2007"/>
    <property type="match status" value="1"/>
</dbReference>
<dbReference type="Gene3D" id="2.30.30.380">
    <property type="entry name" value="Zn-finger domain of Sec23/24"/>
    <property type="match status" value="1"/>
</dbReference>
<name>A0A4R1HEE8_9GAMM</name>
<sequence length="101" mass="11608">MKLLYTHENPILVGNAKNIVENSGIEVIMKNEYVSGGIGELSPHDTWPELWVANDADYERAEKLLQKAFNQENTKEWRCTHCGELNDASFDFCWKCQSGRM</sequence>
<keyword evidence="1" id="KW-0479">Metal-binding</keyword>
<dbReference type="PROSITE" id="PS01358">
    <property type="entry name" value="ZF_RANBP2_1"/>
    <property type="match status" value="1"/>
</dbReference>
<evidence type="ECO:0000313" key="6">
    <source>
        <dbReference type="Proteomes" id="UP000295707"/>
    </source>
</evidence>
<dbReference type="Proteomes" id="UP000295707">
    <property type="component" value="Unassembled WGS sequence"/>
</dbReference>
<comment type="caution">
    <text evidence="5">The sequence shown here is derived from an EMBL/GenBank/DDBJ whole genome shotgun (WGS) entry which is preliminary data.</text>
</comment>
<gene>
    <name evidence="5" type="ORF">DFR30_1828</name>
</gene>
<dbReference type="EMBL" id="SMFX01000001">
    <property type="protein sequence ID" value="TCK18550.1"/>
    <property type="molecule type" value="Genomic_DNA"/>
</dbReference>
<evidence type="ECO:0000259" key="4">
    <source>
        <dbReference type="PROSITE" id="PS50199"/>
    </source>
</evidence>
<dbReference type="InterPro" id="IPR001876">
    <property type="entry name" value="Znf_RanBP2"/>
</dbReference>
<dbReference type="PROSITE" id="PS50199">
    <property type="entry name" value="ZF_RANBP2_2"/>
    <property type="match status" value="1"/>
</dbReference>
<evidence type="ECO:0000256" key="1">
    <source>
        <dbReference type="ARBA" id="ARBA00022723"/>
    </source>
</evidence>
<evidence type="ECO:0000256" key="3">
    <source>
        <dbReference type="ARBA" id="ARBA00022833"/>
    </source>
</evidence>